<dbReference type="Gene3D" id="3.10.20.90">
    <property type="entry name" value="Phosphatidylinositol 3-kinase Catalytic Subunit, Chain A, domain 1"/>
    <property type="match status" value="2"/>
</dbReference>
<keyword evidence="2 6" id="KW-0378">Hydrolase</keyword>
<dbReference type="PROSITE" id="PS50200">
    <property type="entry name" value="RA"/>
    <property type="match status" value="1"/>
</dbReference>
<dbReference type="SMART" id="SM00314">
    <property type="entry name" value="RA"/>
    <property type="match status" value="1"/>
</dbReference>
<evidence type="ECO:0000259" key="9">
    <source>
        <dbReference type="PROSITE" id="PS50008"/>
    </source>
</evidence>
<dbReference type="PANTHER" id="PTHR10336">
    <property type="entry name" value="PHOSPHOINOSITIDE-SPECIFIC PHOSPHOLIPASE C FAMILY PROTEIN"/>
    <property type="match status" value="1"/>
</dbReference>
<dbReference type="AlphaFoldDB" id="A0A8C4QFQ6"/>
<evidence type="ECO:0000256" key="6">
    <source>
        <dbReference type="RuleBase" id="RU361133"/>
    </source>
</evidence>
<feature type="region of interest" description="Disordered" evidence="7">
    <location>
        <begin position="211"/>
        <end position="293"/>
    </location>
</feature>
<dbReference type="SMART" id="SM00148">
    <property type="entry name" value="PLCXc"/>
    <property type="match status" value="1"/>
</dbReference>
<dbReference type="InterPro" id="IPR001192">
    <property type="entry name" value="PI-PLC_fam"/>
</dbReference>
<evidence type="ECO:0000259" key="8">
    <source>
        <dbReference type="PROSITE" id="PS50004"/>
    </source>
</evidence>
<dbReference type="SUPFAM" id="SSF49562">
    <property type="entry name" value="C2 domain (Calcium/lipid-binding domain, CaLB)"/>
    <property type="match status" value="1"/>
</dbReference>
<keyword evidence="3 6" id="KW-0442">Lipid degradation</keyword>
<feature type="region of interest" description="Disordered" evidence="7">
    <location>
        <begin position="346"/>
        <end position="374"/>
    </location>
</feature>
<dbReference type="InterPro" id="IPR001711">
    <property type="entry name" value="PLipase_C_Pinositol-sp_Y"/>
</dbReference>
<feature type="compositionally biased region" description="Acidic residues" evidence="7">
    <location>
        <begin position="213"/>
        <end position="236"/>
    </location>
</feature>
<reference evidence="11" key="1">
    <citation type="submission" date="2025-08" db="UniProtKB">
        <authorList>
            <consortium name="Ensembl"/>
        </authorList>
    </citation>
    <scope>IDENTIFICATION</scope>
</reference>
<evidence type="ECO:0000256" key="2">
    <source>
        <dbReference type="ARBA" id="ARBA00022801"/>
    </source>
</evidence>
<dbReference type="Pfam" id="PF00788">
    <property type="entry name" value="RA"/>
    <property type="match status" value="1"/>
</dbReference>
<dbReference type="GO" id="GO:0007265">
    <property type="term" value="P:Ras protein signal transduction"/>
    <property type="evidence" value="ECO:0007669"/>
    <property type="project" value="TreeGrafter"/>
</dbReference>
<evidence type="ECO:0000256" key="1">
    <source>
        <dbReference type="ARBA" id="ARBA00012368"/>
    </source>
</evidence>
<dbReference type="GO" id="GO:0016042">
    <property type="term" value="P:lipid catabolic process"/>
    <property type="evidence" value="ECO:0007669"/>
    <property type="project" value="UniProtKB-KW"/>
</dbReference>
<dbReference type="GO" id="GO:0051209">
    <property type="term" value="P:release of sequestered calcium ion into cytosol"/>
    <property type="evidence" value="ECO:0007669"/>
    <property type="project" value="TreeGrafter"/>
</dbReference>
<sequence>MLDKENFASTADDSSTNVAELQFPLSYYYIASSHNTYLMGHQLRGESSVEIYQQVLLQGCRSVELDCWDGDDGNPIIYHGHTLTTKIPFRDVVEAINHSAFITSDLPVILSIENHCCLQQQRKMAEVFKSVFGDKLVTRFLFESDFSDNPMLPSPWQLRHKILLKSRKLKAHRMSVDMLKQKAHKLASMTQPSNMIAVGSTGLSAVNCMTASNEEEDDEEEDDFDFDDESFSDDNILEDRAESKSSTERSMSEDGEERRGRRGTDPDRGKQKQKPLVVYDDTPGEVFYSSTNKKESRQIAQEMSDLVVYCQTVKFPGFSKSNTSASSRHKCKNNRISFFTTNRLANETENGSGKPASRDVMGTEEDEPGTTQCMSMASPSLTELIRTPKCYHMSSMNETAAKRLCRRYHSKMTQHSRCQLLRIYPSARRIDSSNPHPLIYWMHGFQLVTLNYQTEDVCMAINRAMFEQNGTCGFVLKPAVLRDESCQIYFPPQELSHSTRIFYTITIVSGQYVCPNNPLGSPCVDLDLMGLPSESCHYHTKTVLRNALNPIWNESFEFSMCLEALTFLRITVIENGTSNITAQRVIPFNTLKPGYRHLRLRNSRNEPLAISSLLILSQRTEEFPMDFRNVASAQVSPAKRNVTVHGVPGSNTFSVFSVPENITVGHLLEKISITTPHLNTDEGDWRLVEDLLPLRRKKDECAQSGTRRLLGLKEPIFPILARWTSRNGHVGRLVIERMGKLGLAGVDSSGELDDNEEFLVTVYDILPEQPSTKLRTSRASTAQDVIRQILRKAKFKMTPLWQSDPSTYVLIEEKQEKGLLSFRVLADFENVYRVQNQCSSYTRFLLKPRQDVPSLLQRGPMLTHL</sequence>
<dbReference type="CDD" id="cd08596">
    <property type="entry name" value="PI-PLCc_epsilon"/>
    <property type="match status" value="1"/>
</dbReference>
<feature type="domain" description="PI-PLC Y-box" evidence="9">
    <location>
        <begin position="391"/>
        <end position="482"/>
    </location>
</feature>
<dbReference type="InterPro" id="IPR000909">
    <property type="entry name" value="PLipase_C_PInositol-sp_X_dom"/>
</dbReference>
<dbReference type="SMART" id="SM00149">
    <property type="entry name" value="PLCYc"/>
    <property type="match status" value="1"/>
</dbReference>
<dbReference type="GO" id="GO:0048015">
    <property type="term" value="P:phosphatidylinositol-mediated signaling"/>
    <property type="evidence" value="ECO:0007669"/>
    <property type="project" value="TreeGrafter"/>
</dbReference>
<feature type="compositionally biased region" description="Basic and acidic residues" evidence="7">
    <location>
        <begin position="237"/>
        <end position="270"/>
    </location>
</feature>
<dbReference type="InterPro" id="IPR017946">
    <property type="entry name" value="PLC-like_Pdiesterase_TIM-brl"/>
</dbReference>
<name>A0A8C4QFQ6_EPTBU</name>
<dbReference type="PANTHER" id="PTHR10336:SF6">
    <property type="entry name" value="1-PHOSPHATIDYLINOSITOL 4,5-BISPHOSPHATE PHOSPHODIESTERASE EPSILON-1"/>
    <property type="match status" value="1"/>
</dbReference>
<dbReference type="GeneTree" id="ENSGT00940000157356"/>
<dbReference type="OMA" id="TINICIC"/>
<accession>A0A8C4QFQ6</accession>
<feature type="domain" description="Ras-associating" evidence="10">
    <location>
        <begin position="764"/>
        <end position="851"/>
    </location>
</feature>
<keyword evidence="12" id="KW-1185">Reference proteome</keyword>
<dbReference type="Proteomes" id="UP000694388">
    <property type="component" value="Unplaced"/>
</dbReference>
<dbReference type="SUPFAM" id="SSF51695">
    <property type="entry name" value="PLC-like phosphodiesterases"/>
    <property type="match status" value="1"/>
</dbReference>
<feature type="domain" description="C2" evidence="8">
    <location>
        <begin position="484"/>
        <end position="608"/>
    </location>
</feature>
<dbReference type="PROSITE" id="PS50008">
    <property type="entry name" value="PIPLC_Y_DOMAIN"/>
    <property type="match status" value="1"/>
</dbReference>
<dbReference type="SMART" id="SM00239">
    <property type="entry name" value="C2"/>
    <property type="match status" value="1"/>
</dbReference>
<dbReference type="SUPFAM" id="SSF54236">
    <property type="entry name" value="Ubiquitin-like"/>
    <property type="match status" value="2"/>
</dbReference>
<evidence type="ECO:0000256" key="4">
    <source>
        <dbReference type="ARBA" id="ARBA00023098"/>
    </source>
</evidence>
<evidence type="ECO:0000313" key="12">
    <source>
        <dbReference type="Proteomes" id="UP000694388"/>
    </source>
</evidence>
<dbReference type="InterPro" id="IPR029071">
    <property type="entry name" value="Ubiquitin-like_domsf"/>
</dbReference>
<proteinExistence type="predicted"/>
<dbReference type="InterPro" id="IPR046973">
    <property type="entry name" value="PLC-epsilon1_cat"/>
</dbReference>
<dbReference type="InterPro" id="IPR035892">
    <property type="entry name" value="C2_domain_sf"/>
</dbReference>
<dbReference type="Gene3D" id="3.20.20.190">
    <property type="entry name" value="Phosphatidylinositol (PI) phosphodiesterase"/>
    <property type="match status" value="1"/>
</dbReference>
<evidence type="ECO:0000259" key="10">
    <source>
        <dbReference type="PROSITE" id="PS50200"/>
    </source>
</evidence>
<dbReference type="InterPro" id="IPR000159">
    <property type="entry name" value="RA_dom"/>
</dbReference>
<dbReference type="GO" id="GO:0007186">
    <property type="term" value="P:G protein-coupled receptor signaling pathway"/>
    <property type="evidence" value="ECO:0007669"/>
    <property type="project" value="TreeGrafter"/>
</dbReference>
<dbReference type="PROSITE" id="PS50004">
    <property type="entry name" value="C2"/>
    <property type="match status" value="1"/>
</dbReference>
<dbReference type="PROSITE" id="PS50007">
    <property type="entry name" value="PIPLC_X_DOMAIN"/>
    <property type="match status" value="1"/>
</dbReference>
<keyword evidence="5" id="KW-0807">Transducer</keyword>
<dbReference type="FunFam" id="3.20.20.190:FF:000039">
    <property type="entry name" value="Phosphoinositide phospholipase C"/>
    <property type="match status" value="1"/>
</dbReference>
<reference evidence="11" key="2">
    <citation type="submission" date="2025-09" db="UniProtKB">
        <authorList>
            <consortium name="Ensembl"/>
        </authorList>
    </citation>
    <scope>IDENTIFICATION</scope>
</reference>
<comment type="catalytic activity">
    <reaction evidence="6">
        <text>a 1,2-diacyl-sn-glycero-3-phospho-(1D-myo-inositol-4,5-bisphosphate) + H2O = 1D-myo-inositol 1,4,5-trisphosphate + a 1,2-diacyl-sn-glycerol + H(+)</text>
        <dbReference type="Rhea" id="RHEA:33179"/>
        <dbReference type="ChEBI" id="CHEBI:15377"/>
        <dbReference type="ChEBI" id="CHEBI:15378"/>
        <dbReference type="ChEBI" id="CHEBI:17815"/>
        <dbReference type="ChEBI" id="CHEBI:58456"/>
        <dbReference type="ChEBI" id="CHEBI:203600"/>
        <dbReference type="EC" id="3.1.4.11"/>
    </reaction>
</comment>
<dbReference type="Pfam" id="PF00387">
    <property type="entry name" value="PI-PLC-Y"/>
    <property type="match status" value="1"/>
</dbReference>
<dbReference type="InterPro" id="IPR000008">
    <property type="entry name" value="C2_dom"/>
</dbReference>
<dbReference type="Pfam" id="PF00168">
    <property type="entry name" value="C2"/>
    <property type="match status" value="1"/>
</dbReference>
<keyword evidence="4 6" id="KW-0443">Lipid metabolism</keyword>
<dbReference type="GO" id="GO:0046488">
    <property type="term" value="P:phosphatidylinositol metabolic process"/>
    <property type="evidence" value="ECO:0007669"/>
    <property type="project" value="TreeGrafter"/>
</dbReference>
<protein>
    <recommendedName>
        <fullName evidence="1 6">Phosphoinositide phospholipase C</fullName>
        <ecNumber evidence="1 6">3.1.4.11</ecNumber>
    </recommendedName>
</protein>
<dbReference type="Pfam" id="PF00388">
    <property type="entry name" value="PI-PLC-X"/>
    <property type="match status" value="1"/>
</dbReference>
<dbReference type="EC" id="3.1.4.11" evidence="1 6"/>
<dbReference type="GO" id="GO:0004435">
    <property type="term" value="F:phosphatidylinositol-4,5-bisphosphate phospholipase C activity"/>
    <property type="evidence" value="ECO:0007669"/>
    <property type="project" value="UniProtKB-EC"/>
</dbReference>
<dbReference type="Gene3D" id="2.60.40.150">
    <property type="entry name" value="C2 domain"/>
    <property type="match status" value="1"/>
</dbReference>
<evidence type="ECO:0000256" key="7">
    <source>
        <dbReference type="SAM" id="MobiDB-lite"/>
    </source>
</evidence>
<dbReference type="Ensembl" id="ENSEBUT00000015385.1">
    <property type="protein sequence ID" value="ENSEBUP00000014809.1"/>
    <property type="gene ID" value="ENSEBUG00000009334.1"/>
</dbReference>
<dbReference type="CDD" id="cd00275">
    <property type="entry name" value="C2_PLC_like"/>
    <property type="match status" value="1"/>
</dbReference>
<evidence type="ECO:0000256" key="3">
    <source>
        <dbReference type="ARBA" id="ARBA00022963"/>
    </source>
</evidence>
<dbReference type="PRINTS" id="PR00390">
    <property type="entry name" value="PHPHLIPASEC"/>
</dbReference>
<evidence type="ECO:0000256" key="5">
    <source>
        <dbReference type="ARBA" id="ARBA00023224"/>
    </source>
</evidence>
<evidence type="ECO:0000313" key="11">
    <source>
        <dbReference type="Ensembl" id="ENSEBUP00000014809.1"/>
    </source>
</evidence>
<organism evidence="11 12">
    <name type="scientific">Eptatretus burgeri</name>
    <name type="common">Inshore hagfish</name>
    <dbReference type="NCBI Taxonomy" id="7764"/>
    <lineage>
        <taxon>Eukaryota</taxon>
        <taxon>Metazoa</taxon>
        <taxon>Chordata</taxon>
        <taxon>Craniata</taxon>
        <taxon>Vertebrata</taxon>
        <taxon>Cyclostomata</taxon>
        <taxon>Myxini</taxon>
        <taxon>Myxiniformes</taxon>
        <taxon>Myxinidae</taxon>
        <taxon>Eptatretinae</taxon>
        <taxon>Eptatretus</taxon>
    </lineage>
</organism>